<evidence type="ECO:0000313" key="4">
    <source>
        <dbReference type="Proteomes" id="UP001217089"/>
    </source>
</evidence>
<feature type="region of interest" description="Disordered" evidence="2">
    <location>
        <begin position="1"/>
        <end position="24"/>
    </location>
</feature>
<reference evidence="3 4" key="1">
    <citation type="submission" date="2022-12" db="EMBL/GenBank/DDBJ databases">
        <title>Chromosome-level genome of Tegillarca granosa.</title>
        <authorList>
            <person name="Kim J."/>
        </authorList>
    </citation>
    <scope>NUCLEOTIDE SEQUENCE [LARGE SCALE GENOMIC DNA]</scope>
    <source>
        <strain evidence="3">Teg-2019</strain>
        <tissue evidence="3">Adductor muscle</tissue>
    </source>
</reference>
<name>A0ABQ9FET4_TEGGR</name>
<feature type="coiled-coil region" evidence="1">
    <location>
        <begin position="28"/>
        <end position="62"/>
    </location>
</feature>
<evidence type="ECO:0000256" key="1">
    <source>
        <dbReference type="SAM" id="Coils"/>
    </source>
</evidence>
<evidence type="ECO:0000313" key="3">
    <source>
        <dbReference type="EMBL" id="KAJ8314175.1"/>
    </source>
</evidence>
<keyword evidence="1" id="KW-0175">Coiled coil</keyword>
<feature type="compositionally biased region" description="Basic and acidic residues" evidence="2">
    <location>
        <begin position="15"/>
        <end position="24"/>
    </location>
</feature>
<proteinExistence type="predicted"/>
<sequence>MSRFEKIMGHLIRNKSNDKSQRGEDKLMLEHKQTMEELNKDLQEKDDLMEKMREEYENKLESYAPLRGDMKINKSKCPLLIE</sequence>
<gene>
    <name evidence="3" type="ORF">KUTeg_008736</name>
</gene>
<keyword evidence="4" id="KW-1185">Reference proteome</keyword>
<dbReference type="Proteomes" id="UP001217089">
    <property type="component" value="Unassembled WGS sequence"/>
</dbReference>
<accession>A0ABQ9FET4</accession>
<comment type="caution">
    <text evidence="3">The sequence shown here is derived from an EMBL/GenBank/DDBJ whole genome shotgun (WGS) entry which is preliminary data.</text>
</comment>
<protein>
    <submittedName>
        <fullName evidence="3">Uncharacterized protein</fullName>
    </submittedName>
</protein>
<evidence type="ECO:0000256" key="2">
    <source>
        <dbReference type="SAM" id="MobiDB-lite"/>
    </source>
</evidence>
<organism evidence="3 4">
    <name type="scientific">Tegillarca granosa</name>
    <name type="common">Malaysian cockle</name>
    <name type="synonym">Anadara granosa</name>
    <dbReference type="NCBI Taxonomy" id="220873"/>
    <lineage>
        <taxon>Eukaryota</taxon>
        <taxon>Metazoa</taxon>
        <taxon>Spiralia</taxon>
        <taxon>Lophotrochozoa</taxon>
        <taxon>Mollusca</taxon>
        <taxon>Bivalvia</taxon>
        <taxon>Autobranchia</taxon>
        <taxon>Pteriomorphia</taxon>
        <taxon>Arcoida</taxon>
        <taxon>Arcoidea</taxon>
        <taxon>Arcidae</taxon>
        <taxon>Tegillarca</taxon>
    </lineage>
</organism>
<dbReference type="EMBL" id="JARBDR010000342">
    <property type="protein sequence ID" value="KAJ8314175.1"/>
    <property type="molecule type" value="Genomic_DNA"/>
</dbReference>